<dbReference type="InterPro" id="IPR026846">
    <property type="entry name" value="Nse2(Mms21)"/>
</dbReference>
<evidence type="ECO:0000256" key="6">
    <source>
        <dbReference type="ARBA" id="ARBA00022771"/>
    </source>
</evidence>
<dbReference type="OrthoDB" id="26899at2759"/>
<sequence length="248" mass="27803">MASTSRGGGGAAAGRIKNLASSFSSDYQPLITDIRKTMSFMKDIAVELEKDGLSDKVKELEDAVIELASLSGLSVHFSSAVQAFANRYQPGEELTDFHKVFEDEVSQFKDNPTTDPKKHPFVRQFKEAVWKVHHEGQPMPGEEQEDIVMTSTQSSILNMTCPLTGKPVTELEDPVRSMECKHIYEKKVVMTYLRSKQRSQCPVSGCPKILVADKVVNDPLLLIEIDELRKMTKETNIVEDFTMLDEDD</sequence>
<dbReference type="Gramene" id="OIW11554">
    <property type="protein sequence ID" value="OIW11554"/>
    <property type="gene ID" value="TanjilG_26920"/>
</dbReference>
<evidence type="ECO:0000256" key="5">
    <source>
        <dbReference type="ARBA" id="ARBA00022723"/>
    </source>
</evidence>
<accession>A0A4P1RIR3</accession>
<dbReference type="GO" id="GO:0061665">
    <property type="term" value="F:SUMO ligase activity"/>
    <property type="evidence" value="ECO:0007669"/>
    <property type="project" value="TreeGrafter"/>
</dbReference>
<comment type="pathway">
    <text evidence="2">Protein modification; protein sumoylation.</text>
</comment>
<name>A0A4P1RIR3_LUPAN</name>
<reference evidence="12 13" key="1">
    <citation type="journal article" date="2017" name="Plant Biotechnol. J.">
        <title>A comprehensive draft genome sequence for lupin (Lupinus angustifolius), an emerging health food: insights into plant-microbe interactions and legume evolution.</title>
        <authorList>
            <person name="Hane J.K."/>
            <person name="Ming Y."/>
            <person name="Kamphuis L.G."/>
            <person name="Nelson M.N."/>
            <person name="Garg G."/>
            <person name="Atkins C.A."/>
            <person name="Bayer P.E."/>
            <person name="Bravo A."/>
            <person name="Bringans S."/>
            <person name="Cannon S."/>
            <person name="Edwards D."/>
            <person name="Foley R."/>
            <person name="Gao L.L."/>
            <person name="Harrison M.J."/>
            <person name="Huang W."/>
            <person name="Hurgobin B."/>
            <person name="Li S."/>
            <person name="Liu C.W."/>
            <person name="McGrath A."/>
            <person name="Morahan G."/>
            <person name="Murray J."/>
            <person name="Weller J."/>
            <person name="Jian J."/>
            <person name="Singh K.B."/>
        </authorList>
    </citation>
    <scope>NUCLEOTIDE SEQUENCE [LARGE SCALE GENOMIC DNA]</scope>
    <source>
        <strain evidence="13">cv. Tanjil</strain>
        <tissue evidence="12">Whole plant</tissue>
    </source>
</reference>
<dbReference type="GO" id="GO:0008270">
    <property type="term" value="F:zinc ion binding"/>
    <property type="evidence" value="ECO:0007669"/>
    <property type="project" value="UniProtKB-KW"/>
</dbReference>
<keyword evidence="9" id="KW-0539">Nucleus</keyword>
<keyword evidence="5" id="KW-0479">Metal-binding</keyword>
<keyword evidence="8" id="KW-0862">Zinc</keyword>
<evidence type="ECO:0000256" key="2">
    <source>
        <dbReference type="ARBA" id="ARBA00004718"/>
    </source>
</evidence>
<evidence type="ECO:0000256" key="8">
    <source>
        <dbReference type="ARBA" id="ARBA00022833"/>
    </source>
</evidence>
<evidence type="ECO:0000256" key="7">
    <source>
        <dbReference type="ARBA" id="ARBA00022786"/>
    </source>
</evidence>
<dbReference type="SUPFAM" id="SSF57850">
    <property type="entry name" value="RING/U-box"/>
    <property type="match status" value="1"/>
</dbReference>
<evidence type="ECO:0000256" key="4">
    <source>
        <dbReference type="ARBA" id="ARBA00022679"/>
    </source>
</evidence>
<keyword evidence="6 10" id="KW-0863">Zinc-finger</keyword>
<feature type="domain" description="SP-RING-type" evidence="11">
    <location>
        <begin position="143"/>
        <end position="230"/>
    </location>
</feature>
<evidence type="ECO:0000256" key="10">
    <source>
        <dbReference type="PROSITE-ProRule" id="PRU00452"/>
    </source>
</evidence>
<dbReference type="CDD" id="cd16651">
    <property type="entry name" value="SPL-RING_NSE2"/>
    <property type="match status" value="1"/>
</dbReference>
<comment type="subcellular location">
    <subcellularLocation>
        <location evidence="1">Nucleus</location>
    </subcellularLocation>
</comment>
<evidence type="ECO:0000313" key="12">
    <source>
        <dbReference type="EMBL" id="OIW11554.1"/>
    </source>
</evidence>
<evidence type="ECO:0000313" key="13">
    <source>
        <dbReference type="Proteomes" id="UP000188354"/>
    </source>
</evidence>
<keyword evidence="13" id="KW-1185">Reference proteome</keyword>
<dbReference type="AlphaFoldDB" id="A0A4P1RIR3"/>
<dbReference type="InterPro" id="IPR004181">
    <property type="entry name" value="Znf_MIZ"/>
</dbReference>
<proteinExistence type="inferred from homology"/>
<dbReference type="GO" id="GO:0000724">
    <property type="term" value="P:double-strand break repair via homologous recombination"/>
    <property type="evidence" value="ECO:0007669"/>
    <property type="project" value="InterPro"/>
</dbReference>
<comment type="similarity">
    <text evidence="3">Belongs to the NSE2 family.</text>
</comment>
<dbReference type="InterPro" id="IPR013083">
    <property type="entry name" value="Znf_RING/FYVE/PHD"/>
</dbReference>
<dbReference type="PANTHER" id="PTHR21330">
    <property type="entry name" value="E3 SUMO-PROTEIN LIGASE NSE2"/>
    <property type="match status" value="1"/>
</dbReference>
<dbReference type="Proteomes" id="UP000188354">
    <property type="component" value="Chromosome LG05"/>
</dbReference>
<dbReference type="STRING" id="3871.A0A4P1RIR3"/>
<organism evidence="12 13">
    <name type="scientific">Lupinus angustifolius</name>
    <name type="common">Narrow-leaved blue lupine</name>
    <dbReference type="NCBI Taxonomy" id="3871"/>
    <lineage>
        <taxon>Eukaryota</taxon>
        <taxon>Viridiplantae</taxon>
        <taxon>Streptophyta</taxon>
        <taxon>Embryophyta</taxon>
        <taxon>Tracheophyta</taxon>
        <taxon>Spermatophyta</taxon>
        <taxon>Magnoliopsida</taxon>
        <taxon>eudicotyledons</taxon>
        <taxon>Gunneridae</taxon>
        <taxon>Pentapetalae</taxon>
        <taxon>rosids</taxon>
        <taxon>fabids</taxon>
        <taxon>Fabales</taxon>
        <taxon>Fabaceae</taxon>
        <taxon>Papilionoideae</taxon>
        <taxon>50 kb inversion clade</taxon>
        <taxon>genistoids sensu lato</taxon>
        <taxon>core genistoids</taxon>
        <taxon>Genisteae</taxon>
        <taxon>Lupinus</taxon>
    </lineage>
</organism>
<keyword evidence="4" id="KW-0808">Transferase</keyword>
<gene>
    <name evidence="12" type="ORF">TanjilG_26920</name>
</gene>
<dbReference type="Gene3D" id="3.30.40.10">
    <property type="entry name" value="Zinc/RING finger domain, C3HC4 (zinc finger)"/>
    <property type="match status" value="1"/>
</dbReference>
<dbReference type="GO" id="GO:0005634">
    <property type="term" value="C:nucleus"/>
    <property type="evidence" value="ECO:0007669"/>
    <property type="project" value="UniProtKB-SubCell"/>
</dbReference>
<dbReference type="EMBL" id="CM007365">
    <property type="protein sequence ID" value="OIW11554.1"/>
    <property type="molecule type" value="Genomic_DNA"/>
</dbReference>
<keyword evidence="7" id="KW-0833">Ubl conjugation pathway</keyword>
<protein>
    <recommendedName>
        <fullName evidence="11">SP-RING-type domain-containing protein</fullName>
    </recommendedName>
</protein>
<evidence type="ECO:0000259" key="11">
    <source>
        <dbReference type="PROSITE" id="PS51044"/>
    </source>
</evidence>
<dbReference type="UniPathway" id="UPA00886"/>
<dbReference type="KEGG" id="lang:109348130"/>
<dbReference type="PROSITE" id="PS51044">
    <property type="entry name" value="ZF_SP_RING"/>
    <property type="match status" value="1"/>
</dbReference>
<evidence type="ECO:0000256" key="1">
    <source>
        <dbReference type="ARBA" id="ARBA00004123"/>
    </source>
</evidence>
<dbReference type="Pfam" id="PF11789">
    <property type="entry name" value="zf-Nse"/>
    <property type="match status" value="1"/>
</dbReference>
<dbReference type="PANTHER" id="PTHR21330:SF1">
    <property type="entry name" value="E3 SUMO-PROTEIN LIGASE NSE2"/>
    <property type="match status" value="1"/>
</dbReference>
<dbReference type="GO" id="GO:0016925">
    <property type="term" value="P:protein sumoylation"/>
    <property type="evidence" value="ECO:0007669"/>
    <property type="project" value="UniProtKB-UniPathway"/>
</dbReference>
<dbReference type="GO" id="GO:0030915">
    <property type="term" value="C:Smc5-Smc6 complex"/>
    <property type="evidence" value="ECO:0007669"/>
    <property type="project" value="InterPro"/>
</dbReference>
<evidence type="ECO:0000256" key="3">
    <source>
        <dbReference type="ARBA" id="ARBA00008212"/>
    </source>
</evidence>
<evidence type="ECO:0000256" key="9">
    <source>
        <dbReference type="ARBA" id="ARBA00023242"/>
    </source>
</evidence>